<dbReference type="Proteomes" id="UP000234323">
    <property type="component" value="Unassembled WGS sequence"/>
</dbReference>
<evidence type="ECO:0000313" key="6">
    <source>
        <dbReference type="Proteomes" id="UP000232722"/>
    </source>
</evidence>
<proteinExistence type="predicted"/>
<reference evidence="2 6" key="2">
    <citation type="submission" date="2017-09" db="EMBL/GenBank/DDBJ databases">
        <title>Extensive intraspecific genome diversity in a model arbuscular mycorrhizal fungus.</title>
        <authorList>
            <person name="Chen E.C."/>
            <person name="Morin E."/>
            <person name="Beaudet D."/>
            <person name="Noel J."/>
            <person name="Ndikumana S."/>
            <person name="Charron P."/>
            <person name="St-Onge C."/>
            <person name="Giorgi J."/>
            <person name="Grigoriev I.V."/>
            <person name="Roux C."/>
            <person name="Martin F.M."/>
            <person name="Corradi N."/>
        </authorList>
    </citation>
    <scope>NUCLEOTIDE SEQUENCE [LARGE SCALE GENOMIC DNA]</scope>
    <source>
        <strain evidence="2 6">A5</strain>
    </source>
</reference>
<dbReference type="EMBL" id="LLXH01000050">
    <property type="protein sequence ID" value="PKC74498.1"/>
    <property type="molecule type" value="Genomic_DNA"/>
</dbReference>
<accession>A0A2I1GSC0</accession>
<evidence type="ECO:0000313" key="3">
    <source>
        <dbReference type="EMBL" id="PKC74498.1"/>
    </source>
</evidence>
<keyword evidence="1" id="KW-1133">Transmembrane helix</keyword>
<dbReference type="Proteomes" id="UP000232688">
    <property type="component" value="Unassembled WGS sequence"/>
</dbReference>
<keyword evidence="1" id="KW-0812">Transmembrane</keyword>
<keyword evidence="1" id="KW-0472">Membrane</keyword>
<evidence type="ECO:0000313" key="5">
    <source>
        <dbReference type="Proteomes" id="UP000232688"/>
    </source>
</evidence>
<comment type="caution">
    <text evidence="4">The sequence shown here is derived from an EMBL/GenBank/DDBJ whole genome shotgun (WGS) entry which is preliminary data.</text>
</comment>
<organism evidence="4 7">
    <name type="scientific">Rhizophagus irregularis</name>
    <dbReference type="NCBI Taxonomy" id="588596"/>
    <lineage>
        <taxon>Eukaryota</taxon>
        <taxon>Fungi</taxon>
        <taxon>Fungi incertae sedis</taxon>
        <taxon>Mucoromycota</taxon>
        <taxon>Glomeromycotina</taxon>
        <taxon>Glomeromycetes</taxon>
        <taxon>Glomerales</taxon>
        <taxon>Glomeraceae</taxon>
        <taxon>Rhizophagus</taxon>
    </lineage>
</organism>
<evidence type="ECO:0000256" key="1">
    <source>
        <dbReference type="SAM" id="Phobius"/>
    </source>
</evidence>
<dbReference type="EMBL" id="LLXI01000754">
    <property type="protein sequence ID" value="PKY49531.1"/>
    <property type="molecule type" value="Genomic_DNA"/>
</dbReference>
<reference evidence="3 5" key="3">
    <citation type="submission" date="2017-10" db="EMBL/GenBank/DDBJ databases">
        <title>Extensive intraspecific genome diversity in a model arbuscular mycorrhizal fungus.</title>
        <authorList>
            <person name="Chen E.C.H."/>
            <person name="Morin E."/>
            <person name="Baudet D."/>
            <person name="Noel J."/>
            <person name="Ndikumana S."/>
            <person name="Charron P."/>
            <person name="St-Onge C."/>
            <person name="Giorgi J."/>
            <person name="Grigoriev I.V."/>
            <person name="Roux C."/>
            <person name="Martin F.M."/>
            <person name="Corradi N."/>
        </authorList>
    </citation>
    <scope>NUCLEOTIDE SEQUENCE [LARGE SCALE GENOMIC DNA]</scope>
    <source>
        <strain evidence="3 5">A1</strain>
    </source>
</reference>
<reference evidence="4 7" key="1">
    <citation type="submission" date="2015-10" db="EMBL/GenBank/DDBJ databases">
        <title>Genome analyses suggest a sexual origin of heterokaryosis in a supposedly ancient asexual fungus.</title>
        <authorList>
            <person name="Ropars J."/>
            <person name="Sedzielewska K."/>
            <person name="Noel J."/>
            <person name="Charron P."/>
            <person name="Farinelli L."/>
            <person name="Marton T."/>
            <person name="Kruger M."/>
            <person name="Pelin A."/>
            <person name="Brachmann A."/>
            <person name="Corradi N."/>
        </authorList>
    </citation>
    <scope>NUCLEOTIDE SEQUENCE [LARGE SCALE GENOMIC DNA]</scope>
    <source>
        <strain evidence="4 7">A4</strain>
        <strain evidence="2 6">A5</strain>
    </source>
</reference>
<dbReference type="OrthoDB" id="432685at2759"/>
<dbReference type="VEuPathDB" id="FungiDB:FUN_016741"/>
<protein>
    <submittedName>
        <fullName evidence="4">Uncharacterized protein</fullName>
    </submittedName>
</protein>
<keyword evidence="7" id="KW-1185">Reference proteome</keyword>
<evidence type="ECO:0000313" key="2">
    <source>
        <dbReference type="EMBL" id="PKC02645.1"/>
    </source>
</evidence>
<feature type="transmembrane region" description="Helical" evidence="1">
    <location>
        <begin position="15"/>
        <end position="34"/>
    </location>
</feature>
<reference evidence="3 5" key="4">
    <citation type="submission" date="2017-10" db="EMBL/GenBank/DDBJ databases">
        <title>Genome analyses suggest a sexual origin of heterokaryosis in a supposedly ancient asexual fungus.</title>
        <authorList>
            <person name="Corradi N."/>
            <person name="Sedzielewska K."/>
            <person name="Noel J."/>
            <person name="Charron P."/>
            <person name="Farinelli L."/>
            <person name="Marton T."/>
            <person name="Kruger M."/>
            <person name="Pelin A."/>
            <person name="Brachmann A."/>
            <person name="Corradi N."/>
        </authorList>
    </citation>
    <scope>NUCLEOTIDE SEQUENCE [LARGE SCALE GENOMIC DNA]</scope>
    <source>
        <strain evidence="3 5">A1</strain>
    </source>
</reference>
<dbReference type="VEuPathDB" id="FungiDB:RhiirA1_409077"/>
<evidence type="ECO:0000313" key="4">
    <source>
        <dbReference type="EMBL" id="PKY49531.1"/>
    </source>
</evidence>
<sequence length="81" mass="9403">MTVAQHNMVNSTVTFALYTLVIYLFGIITSVFVLDNNQGNIPYSEWLPNDLRDEGWTMRSFQIILYWIDTLLNDGNMRVPT</sequence>
<dbReference type="Proteomes" id="UP000232722">
    <property type="component" value="Unassembled WGS sequence"/>
</dbReference>
<gene>
    <name evidence="3" type="ORF">RhiirA1_409077</name>
    <name evidence="4" type="ORF">RhiirA4_405552</name>
    <name evidence="2" type="ORF">RhiirA5_363941</name>
</gene>
<name>A0A2I1GSC0_9GLOM</name>
<dbReference type="EMBL" id="LLXJ01001344">
    <property type="protein sequence ID" value="PKC02645.1"/>
    <property type="molecule type" value="Genomic_DNA"/>
</dbReference>
<dbReference type="VEuPathDB" id="FungiDB:RhiirFUN_013479"/>
<evidence type="ECO:0000313" key="7">
    <source>
        <dbReference type="Proteomes" id="UP000234323"/>
    </source>
</evidence>
<dbReference type="AlphaFoldDB" id="A0A2I1GSC0"/>